<dbReference type="PANTHER" id="PTHR11878">
    <property type="entry name" value="SODIUM/CALCIUM EXCHANGER"/>
    <property type="match status" value="1"/>
</dbReference>
<dbReference type="InterPro" id="IPR038081">
    <property type="entry name" value="CalX-like_sf"/>
</dbReference>
<dbReference type="Gene3D" id="2.150.10.10">
    <property type="entry name" value="Serralysin-like metalloprotease, C-terminal"/>
    <property type="match status" value="2"/>
</dbReference>
<dbReference type="NCBIfam" id="TIGR03661">
    <property type="entry name" value="T1SS_VCA0849"/>
    <property type="match status" value="1"/>
</dbReference>
<dbReference type="InterPro" id="IPR015919">
    <property type="entry name" value="Cadherin-like_sf"/>
</dbReference>
<dbReference type="GO" id="GO:0007154">
    <property type="term" value="P:cell communication"/>
    <property type="evidence" value="ECO:0007669"/>
    <property type="project" value="InterPro"/>
</dbReference>
<dbReference type="InterPro" id="IPR002126">
    <property type="entry name" value="Cadherin-like_dom"/>
</dbReference>
<keyword evidence="4" id="KW-0813">Transport</keyword>
<evidence type="ECO:0000256" key="2">
    <source>
        <dbReference type="ARBA" id="ARBA00022737"/>
    </source>
</evidence>
<dbReference type="GO" id="GO:0007156">
    <property type="term" value="P:homophilic cell adhesion via plasma membrane adhesion molecules"/>
    <property type="evidence" value="ECO:0007669"/>
    <property type="project" value="InterPro"/>
</dbReference>
<dbReference type="InterPro" id="IPR003644">
    <property type="entry name" value="Calx_beta"/>
</dbReference>
<feature type="compositionally biased region" description="Gly residues" evidence="5">
    <location>
        <begin position="383"/>
        <end position="392"/>
    </location>
</feature>
<dbReference type="CDD" id="cd11304">
    <property type="entry name" value="Cadherin_repeat"/>
    <property type="match status" value="1"/>
</dbReference>
<name>A0A426V8I9_9BURK</name>
<feature type="region of interest" description="Disordered" evidence="5">
    <location>
        <begin position="694"/>
        <end position="732"/>
    </location>
</feature>
<dbReference type="InterPro" id="IPR018511">
    <property type="entry name" value="Hemolysin-typ_Ca-bd_CS"/>
</dbReference>
<feature type="non-terminal residue" evidence="8">
    <location>
        <position position="1"/>
    </location>
</feature>
<keyword evidence="3" id="KW-0106">Calcium</keyword>
<keyword evidence="1" id="KW-0732">Signal</keyword>
<dbReference type="Gene3D" id="3.40.50.410">
    <property type="entry name" value="von Willebrand factor, type A domain"/>
    <property type="match status" value="1"/>
</dbReference>
<proteinExistence type="predicted"/>
<dbReference type="PRINTS" id="PR00313">
    <property type="entry name" value="CABNDNGRPT"/>
</dbReference>
<evidence type="ECO:0000256" key="3">
    <source>
        <dbReference type="ARBA" id="ARBA00022837"/>
    </source>
</evidence>
<dbReference type="CDD" id="cd00198">
    <property type="entry name" value="vWFA"/>
    <property type="match status" value="1"/>
</dbReference>
<dbReference type="EMBL" id="RSED01000015">
    <property type="protein sequence ID" value="RRS03038.1"/>
    <property type="molecule type" value="Genomic_DNA"/>
</dbReference>
<feature type="compositionally biased region" description="Polar residues" evidence="5">
    <location>
        <begin position="712"/>
        <end position="722"/>
    </location>
</feature>
<keyword evidence="9" id="KW-1185">Reference proteome</keyword>
<feature type="domain" description="Cadherin" evidence="7">
    <location>
        <begin position="830"/>
        <end position="956"/>
    </location>
</feature>
<feature type="region of interest" description="Disordered" evidence="5">
    <location>
        <begin position="383"/>
        <end position="416"/>
    </location>
</feature>
<dbReference type="PANTHER" id="PTHR11878:SF65">
    <property type="entry name" value="NA_CA-EXCHANGE PROTEIN, ISOFORM G"/>
    <property type="match status" value="1"/>
</dbReference>
<dbReference type="GO" id="GO:0016020">
    <property type="term" value="C:membrane"/>
    <property type="evidence" value="ECO:0007669"/>
    <property type="project" value="InterPro"/>
</dbReference>
<feature type="compositionally biased region" description="Polar residues" evidence="5">
    <location>
        <begin position="1087"/>
        <end position="1114"/>
    </location>
</feature>
<dbReference type="InterPro" id="IPR019960">
    <property type="entry name" value="T1SS_VCA0849"/>
</dbReference>
<dbReference type="Gene3D" id="2.60.40.60">
    <property type="entry name" value="Cadherins"/>
    <property type="match status" value="1"/>
</dbReference>
<dbReference type="NCBIfam" id="TIGR01965">
    <property type="entry name" value="VCBS_repeat"/>
    <property type="match status" value="2"/>
</dbReference>
<evidence type="ECO:0000256" key="1">
    <source>
        <dbReference type="ARBA" id="ARBA00022729"/>
    </source>
</evidence>
<organism evidence="8 9">
    <name type="scientific">Aquabacterium soli</name>
    <dbReference type="NCBI Taxonomy" id="2493092"/>
    <lineage>
        <taxon>Bacteria</taxon>
        <taxon>Pseudomonadati</taxon>
        <taxon>Pseudomonadota</taxon>
        <taxon>Betaproteobacteria</taxon>
        <taxon>Burkholderiales</taxon>
        <taxon>Aquabacterium</taxon>
    </lineage>
</organism>
<evidence type="ECO:0000259" key="7">
    <source>
        <dbReference type="PROSITE" id="PS50268"/>
    </source>
</evidence>
<dbReference type="SUPFAM" id="SSF53300">
    <property type="entry name" value="vWA-like"/>
    <property type="match status" value="1"/>
</dbReference>
<sequence>GAETVKLTANTAQNTTPAAGTGTINDGNGLPSLSINDVEVNEAAGTATFTVTLSGPSSTQVTVNYGTQDGSAKAGQDYTANSGTLTFAPGETSKTITVAITNDNIYEGIEQYQVVLSNASANAQIGDGTGVGGINDQGGPTTPPPGPNVPPTTPDDDRPVVSSVSSPSATEGSPLDFTVTLSKQSTTATSVTLKLTGETATLGTDTGTVRVSTDGGATYQTVTVAADGSFTVSVPANAPTNALHVQVPTVADNLSEGAETVKLTANTAQNTTPAAGTGTINDGNGLPSLSINDVEVNEAAGTATFTVTLSGPSSTQVTVNYGTQDGSAKAGQDYTANSGTLTFAPGETSKTITVAITNDNIYEGIEQYQVVLSNASANAQIGDGTGVGGINDQGGPTTPPPGPNVPPTTPDDDRPTVASITSPSVTEGQPLGFVVKLSNQFDTAVSVKLTLTGGTGAQGKATIGVDTGTVEYSVDGGVTYSQAVIAADGSFTVVVPAGTNGTRVDSILVRVPTVDDVLPEGAETLTLSGQTTRDASEGRPVVAGTGTIVDNDAPPAVDLDADNSSGIPGNGYQTTYTENGTPIAIADLDIRITDVDSTVLRGATIKLTNAQTGDTFAVVGTLPSGISASVSNGTITLTGAASLADYQTAIRQIGFANTTDTPATVDRVITVTVNDGTSDSAVATTTIKVIAVNDPPEVTDTPTNPGGPGTSFDPNTGNYSHTTPEDTPVSGQVKATDKDGDALTFTKGSDPAHGTVTVNPDGTWTYTPNPDYNGGDSFKVVVSDGKGGTDTSIVNIGVTPVNDAPVLVAQTAAVSEEGLAGGLADNTGAPSDTTNASTVSGTIAASDPDGATPSNWTLEAPTTVLTSGGAAVTWTGNGTQTLTATAGGVTVGTLTINNSGGYTFTLKAPLDHPVANAEDVLPLNFTVRASDGQLTSSTTLTINVEDDAPSAAVPQTRDTSGIDSNIMVILDMSTSMNTLDGVNGTTRLASAIASINSLLDKYDALGDVRVRLVTFGTNAQARGDVWTTVAEARSILASLGTTAPTNQGTNYDEALGDAITAFASAGKLSSAQNVSYFISDGAPTFGSGTESQLTPTGQSPGTPATNGSGSNQDGGDTGIQANEEFLWKNFLTANQIDSFALGVGGVTATQRTFLDPIAFDGRAVAERNGVVVSAFSQLDGVLATTIPASINGNLLSGSFLGNGSVGADAPAYVKSLTVNGITYTYNPADGGSITVTGGVSAGVFDTTTDTLTITTKLADGSTGGKFIVDMDGGDYRYEVPPVVPAGGASEVLNFVITDRDGDTTGSALTVNVSKPTVTNGTAGADTLNGGSGIDFITGGEGNDTINGGAGDDKLYGNNGSDILNGGAGNDVLHGGAGNDTLNGGDGNDLLIGGAGNDTLTGGLGSDVFQWTLADPGTNAATRATDTVKDFNVAAASAGGDVLDLRDLLTGENTTGGAGNLQNFLDFDTSTGNTVIRISPTGAFSNGTYAAASDHQQIVLEGVNIRTGLGLAANATDAQIITKLIQDGKLLVDN</sequence>
<feature type="region of interest" description="Disordered" evidence="5">
    <location>
        <begin position="823"/>
        <end position="853"/>
    </location>
</feature>
<reference evidence="8 9" key="1">
    <citation type="submission" date="2018-12" db="EMBL/GenBank/DDBJ databases">
        <title>The whole draft genome of Aquabacterium sp. SJQ9.</title>
        <authorList>
            <person name="Sun L."/>
            <person name="Gao X."/>
            <person name="Chen W."/>
            <person name="Huang K."/>
        </authorList>
    </citation>
    <scope>NUCLEOTIDE SEQUENCE [LARGE SCALE GENOMIC DNA]</scope>
    <source>
        <strain evidence="8 9">SJQ9</strain>
    </source>
</reference>
<dbReference type="InterPro" id="IPR011049">
    <property type="entry name" value="Serralysin-like_metalloprot_C"/>
</dbReference>
<evidence type="ECO:0000256" key="5">
    <source>
        <dbReference type="SAM" id="MobiDB-lite"/>
    </source>
</evidence>
<evidence type="ECO:0000259" key="6">
    <source>
        <dbReference type="PROSITE" id="PS50234"/>
    </source>
</evidence>
<dbReference type="InterPro" id="IPR051171">
    <property type="entry name" value="CaCA"/>
</dbReference>
<dbReference type="PROSITE" id="PS00330">
    <property type="entry name" value="HEMOLYSIN_CALCIUM"/>
    <property type="match status" value="4"/>
</dbReference>
<feature type="region of interest" description="Disordered" evidence="5">
    <location>
        <begin position="1087"/>
        <end position="1118"/>
    </location>
</feature>
<dbReference type="GO" id="GO:0005509">
    <property type="term" value="F:calcium ion binding"/>
    <property type="evidence" value="ECO:0007669"/>
    <property type="project" value="InterPro"/>
</dbReference>
<evidence type="ECO:0000256" key="4">
    <source>
        <dbReference type="ARBA" id="ARBA00023065"/>
    </source>
</evidence>
<dbReference type="SUPFAM" id="SSF141072">
    <property type="entry name" value="CalX-like"/>
    <property type="match status" value="4"/>
</dbReference>
<dbReference type="SMART" id="SM00327">
    <property type="entry name" value="VWA"/>
    <property type="match status" value="1"/>
</dbReference>
<dbReference type="InterPro" id="IPR010221">
    <property type="entry name" value="VCBS_dom"/>
</dbReference>
<accession>A0A426V8I9</accession>
<feature type="compositionally biased region" description="Pro residues" evidence="5">
    <location>
        <begin position="397"/>
        <end position="409"/>
    </location>
</feature>
<feature type="compositionally biased region" description="Pro residues" evidence="5">
    <location>
        <begin position="141"/>
        <end position="153"/>
    </location>
</feature>
<feature type="compositionally biased region" description="Low complexity" evidence="5">
    <location>
        <begin position="8"/>
        <end position="23"/>
    </location>
</feature>
<dbReference type="SMART" id="SM00237">
    <property type="entry name" value="Calx_beta"/>
    <property type="match status" value="2"/>
</dbReference>
<dbReference type="Pfam" id="PF03160">
    <property type="entry name" value="Calx-beta"/>
    <property type="match status" value="2"/>
</dbReference>
<protein>
    <submittedName>
        <fullName evidence="8">Type I secretion C-terminal target domain-containing protein</fullName>
    </submittedName>
</protein>
<dbReference type="Gene3D" id="2.60.40.2030">
    <property type="match status" value="4"/>
</dbReference>
<keyword evidence="2" id="KW-0677">Repeat</keyword>
<dbReference type="Proteomes" id="UP000269265">
    <property type="component" value="Unassembled WGS sequence"/>
</dbReference>
<gene>
    <name evidence="8" type="ORF">EIP75_17085</name>
</gene>
<feature type="compositionally biased region" description="Polar residues" evidence="5">
    <location>
        <begin position="828"/>
        <end position="843"/>
    </location>
</feature>
<feature type="domain" description="VWFA" evidence="6">
    <location>
        <begin position="965"/>
        <end position="1186"/>
    </location>
</feature>
<dbReference type="GO" id="GO:0030001">
    <property type="term" value="P:metal ion transport"/>
    <property type="evidence" value="ECO:0007669"/>
    <property type="project" value="TreeGrafter"/>
</dbReference>
<keyword evidence="4" id="KW-0406">Ion transport</keyword>
<dbReference type="InterPro" id="IPR001343">
    <property type="entry name" value="Hemolysn_Ca-bd"/>
</dbReference>
<dbReference type="PROSITE" id="PS50268">
    <property type="entry name" value="CADHERIN_2"/>
    <property type="match status" value="2"/>
</dbReference>
<dbReference type="Pfam" id="PF13519">
    <property type="entry name" value="VWA_2"/>
    <property type="match status" value="1"/>
</dbReference>
<dbReference type="Gene3D" id="2.60.40.2810">
    <property type="match status" value="1"/>
</dbReference>
<evidence type="ECO:0000313" key="8">
    <source>
        <dbReference type="EMBL" id="RRS03038.1"/>
    </source>
</evidence>
<dbReference type="PROSITE" id="PS50234">
    <property type="entry name" value="VWFA"/>
    <property type="match status" value="1"/>
</dbReference>
<dbReference type="Pfam" id="PF17963">
    <property type="entry name" value="Big_9"/>
    <property type="match status" value="1"/>
</dbReference>
<evidence type="ECO:0000313" key="9">
    <source>
        <dbReference type="Proteomes" id="UP000269265"/>
    </source>
</evidence>
<feature type="compositionally biased region" description="Gly residues" evidence="5">
    <location>
        <begin position="127"/>
        <end position="136"/>
    </location>
</feature>
<dbReference type="RefSeq" id="WP_125244501.1">
    <property type="nucleotide sequence ID" value="NZ_RSED01000015.1"/>
</dbReference>
<feature type="domain" description="Cadherin" evidence="7">
    <location>
        <begin position="715"/>
        <end position="807"/>
    </location>
</feature>
<dbReference type="OrthoDB" id="4648428at2"/>
<feature type="region of interest" description="Disordered" evidence="5">
    <location>
        <begin position="1"/>
        <end position="25"/>
    </location>
</feature>
<dbReference type="InterPro" id="IPR002035">
    <property type="entry name" value="VWF_A"/>
</dbReference>
<feature type="region of interest" description="Disordered" evidence="5">
    <location>
        <begin position="127"/>
        <end position="175"/>
    </location>
</feature>
<dbReference type="InterPro" id="IPR036465">
    <property type="entry name" value="vWFA_dom_sf"/>
</dbReference>
<dbReference type="SUPFAM" id="SSF49313">
    <property type="entry name" value="Cadherin-like"/>
    <property type="match status" value="1"/>
</dbReference>
<dbReference type="Pfam" id="PF00353">
    <property type="entry name" value="HemolysinCabind"/>
    <property type="match status" value="2"/>
</dbReference>
<dbReference type="SUPFAM" id="SSF51120">
    <property type="entry name" value="beta-Roll"/>
    <property type="match status" value="1"/>
</dbReference>
<comment type="caution">
    <text evidence="8">The sequence shown here is derived from an EMBL/GenBank/DDBJ whole genome shotgun (WGS) entry which is preliminary data.</text>
</comment>